<dbReference type="InterPro" id="IPR009721">
    <property type="entry name" value="O-acyltransferase_WSD1_C"/>
</dbReference>
<dbReference type="GO" id="GO:0019432">
    <property type="term" value="P:triglyceride biosynthetic process"/>
    <property type="evidence" value="ECO:0007669"/>
    <property type="project" value="UniProtKB-UniPathway"/>
</dbReference>
<dbReference type="GO" id="GO:0004144">
    <property type="term" value="F:diacylglycerol O-acyltransferase activity"/>
    <property type="evidence" value="ECO:0007669"/>
    <property type="project" value="UniProtKB-EC"/>
</dbReference>
<evidence type="ECO:0000256" key="2">
    <source>
        <dbReference type="ARBA" id="ARBA00005189"/>
    </source>
</evidence>
<evidence type="ECO:0000256" key="9">
    <source>
        <dbReference type="ARBA" id="ARBA00023315"/>
    </source>
</evidence>
<evidence type="ECO:0000256" key="6">
    <source>
        <dbReference type="ARBA" id="ARBA00022679"/>
    </source>
</evidence>
<evidence type="ECO:0000313" key="15">
    <source>
        <dbReference type="Proteomes" id="UP000540685"/>
    </source>
</evidence>
<feature type="domain" description="O-acyltransferase WSD1 C-terminal" evidence="13">
    <location>
        <begin position="333"/>
        <end position="482"/>
    </location>
</feature>
<dbReference type="GO" id="GO:0005886">
    <property type="term" value="C:plasma membrane"/>
    <property type="evidence" value="ECO:0007669"/>
    <property type="project" value="TreeGrafter"/>
</dbReference>
<evidence type="ECO:0000256" key="5">
    <source>
        <dbReference type="ARBA" id="ARBA00022516"/>
    </source>
</evidence>
<dbReference type="InterPro" id="IPR004255">
    <property type="entry name" value="O-acyltransferase_WSD1_N"/>
</dbReference>
<sequence>MRQLTALDTQFLHVETPTAATHVGGLALLDPTCAPTGTVTRKALIDLLRRRLHLAPALRLRLADVPFSLDNPYWEEDSDFDVADHVHELTLSAPGDSAQLAELVAYLHEQHLDRSRPLWEMYLIHGLAGGRTAFYTKIHHCAIDGVSGAQALAALLDIVPEPDVVQPTEPSGQDRQAPAFDPITTLARAVTRSVSHPVRALGSLTKAAADLDAIPLAATVPGARLVSRTTRTLAGLISGDTTPLPELPSLAAPRTLLDGPVSGERSFSYGSLPFDEIRSMAKSFGVSVNDVVMTLCASALRSWLCERDALPDRPLIAAIPVAVRRPGVTDTIGNQISAMIAPIPTNMACPTQRLHTMGQTMRLVKRRFELSPATWLSDVSALMPAPVAALALPRALRLAPQVNPVVNVIISNVPGPRFPLYLCGARVLNYHPVSMITDATGGINITCFSYDGSLDFGLIACPDRVDDVWGLLDHLHLAMEELRELANLNTAE</sequence>
<comment type="caution">
    <text evidence="14">The sequence shown here is derived from an EMBL/GenBank/DDBJ whole genome shotgun (WGS) entry which is preliminary data.</text>
</comment>
<dbReference type="PANTHER" id="PTHR31650:SF1">
    <property type="entry name" value="WAX ESTER SYNTHASE_DIACYLGLYCEROL ACYLTRANSFERASE 4-RELATED"/>
    <property type="match status" value="1"/>
</dbReference>
<dbReference type="NCBIfam" id="TIGR02946">
    <property type="entry name" value="acyl_WS_DGAT"/>
    <property type="match status" value="1"/>
</dbReference>
<dbReference type="EMBL" id="JACHMP010000001">
    <property type="protein sequence ID" value="MBB5822604.1"/>
    <property type="molecule type" value="Genomic_DNA"/>
</dbReference>
<name>A0A7W9IKV5_9ACTN</name>
<comment type="catalytic activity">
    <reaction evidence="10 11">
        <text>an acyl-CoA + a 1,2-diacyl-sn-glycerol = a triacyl-sn-glycerol + CoA</text>
        <dbReference type="Rhea" id="RHEA:10868"/>
        <dbReference type="ChEBI" id="CHEBI:17815"/>
        <dbReference type="ChEBI" id="CHEBI:57287"/>
        <dbReference type="ChEBI" id="CHEBI:58342"/>
        <dbReference type="ChEBI" id="CHEBI:64615"/>
        <dbReference type="EC" id="2.3.1.20"/>
    </reaction>
</comment>
<comment type="similarity">
    <text evidence="3 11">Belongs to the long-chain O-acyltransferase family.</text>
</comment>
<organism evidence="14 15">
    <name type="scientific">Streptosporangium becharense</name>
    <dbReference type="NCBI Taxonomy" id="1816182"/>
    <lineage>
        <taxon>Bacteria</taxon>
        <taxon>Bacillati</taxon>
        <taxon>Actinomycetota</taxon>
        <taxon>Actinomycetes</taxon>
        <taxon>Streptosporangiales</taxon>
        <taxon>Streptosporangiaceae</taxon>
        <taxon>Streptosporangium</taxon>
    </lineage>
</organism>
<protein>
    <recommendedName>
        <fullName evidence="4 11">Diacylglycerol O-acyltransferase</fullName>
        <ecNumber evidence="4 11">2.3.1.20</ecNumber>
    </recommendedName>
</protein>
<evidence type="ECO:0000256" key="8">
    <source>
        <dbReference type="ARBA" id="ARBA00023098"/>
    </source>
</evidence>
<accession>A0A7W9IKV5</accession>
<dbReference type="RefSeq" id="WP_184541450.1">
    <property type="nucleotide sequence ID" value="NZ_JACHMP010000001.1"/>
</dbReference>
<evidence type="ECO:0000256" key="10">
    <source>
        <dbReference type="ARBA" id="ARBA00048109"/>
    </source>
</evidence>
<dbReference type="Gene3D" id="3.30.559.10">
    <property type="entry name" value="Chloramphenicol acetyltransferase-like domain"/>
    <property type="match status" value="1"/>
</dbReference>
<dbReference type="InterPro" id="IPR014292">
    <property type="entry name" value="Acyl_transf_WS/DGAT"/>
</dbReference>
<dbReference type="InterPro" id="IPR023213">
    <property type="entry name" value="CAT-like_dom_sf"/>
</dbReference>
<keyword evidence="5 11" id="KW-0444">Lipid biosynthesis</keyword>
<dbReference type="Pfam" id="PF03007">
    <property type="entry name" value="WS_DGAT_cat"/>
    <property type="match status" value="1"/>
</dbReference>
<dbReference type="GO" id="GO:0001666">
    <property type="term" value="P:response to hypoxia"/>
    <property type="evidence" value="ECO:0007669"/>
    <property type="project" value="TreeGrafter"/>
</dbReference>
<proteinExistence type="inferred from homology"/>
<keyword evidence="15" id="KW-1185">Reference proteome</keyword>
<comment type="pathway">
    <text evidence="1 11">Glycerolipid metabolism; triacylglycerol biosynthesis.</text>
</comment>
<dbReference type="EC" id="2.3.1.20" evidence="4 11"/>
<evidence type="ECO:0000256" key="3">
    <source>
        <dbReference type="ARBA" id="ARBA00009587"/>
    </source>
</evidence>
<dbReference type="GO" id="GO:0051701">
    <property type="term" value="P:biological process involved in interaction with host"/>
    <property type="evidence" value="ECO:0007669"/>
    <property type="project" value="TreeGrafter"/>
</dbReference>
<dbReference type="GO" id="GO:0071731">
    <property type="term" value="P:response to nitric oxide"/>
    <property type="evidence" value="ECO:0007669"/>
    <property type="project" value="TreeGrafter"/>
</dbReference>
<evidence type="ECO:0000259" key="12">
    <source>
        <dbReference type="Pfam" id="PF03007"/>
    </source>
</evidence>
<evidence type="ECO:0000256" key="1">
    <source>
        <dbReference type="ARBA" id="ARBA00004771"/>
    </source>
</evidence>
<evidence type="ECO:0000259" key="13">
    <source>
        <dbReference type="Pfam" id="PF06974"/>
    </source>
</evidence>
<evidence type="ECO:0000256" key="4">
    <source>
        <dbReference type="ARBA" id="ARBA00013244"/>
    </source>
</evidence>
<dbReference type="PANTHER" id="PTHR31650">
    <property type="entry name" value="O-ACYLTRANSFERASE (WSD1-LIKE) FAMILY PROTEIN"/>
    <property type="match status" value="1"/>
</dbReference>
<evidence type="ECO:0000256" key="7">
    <source>
        <dbReference type="ARBA" id="ARBA00022798"/>
    </source>
</evidence>
<dbReference type="UniPathway" id="UPA00282"/>
<keyword evidence="7 11" id="KW-0319">Glycerol metabolism</keyword>
<dbReference type="GO" id="GO:0006071">
    <property type="term" value="P:glycerol metabolic process"/>
    <property type="evidence" value="ECO:0007669"/>
    <property type="project" value="UniProtKB-KW"/>
</dbReference>
<evidence type="ECO:0000313" key="14">
    <source>
        <dbReference type="EMBL" id="MBB5822604.1"/>
    </source>
</evidence>
<gene>
    <name evidence="14" type="ORF">F4562_005666</name>
</gene>
<reference evidence="14 15" key="1">
    <citation type="submission" date="2020-08" db="EMBL/GenBank/DDBJ databases">
        <title>Sequencing the genomes of 1000 actinobacteria strains.</title>
        <authorList>
            <person name="Klenk H.-P."/>
        </authorList>
    </citation>
    <scope>NUCLEOTIDE SEQUENCE [LARGE SCALE GENOMIC DNA]</scope>
    <source>
        <strain evidence="14 15">DSM 46887</strain>
    </source>
</reference>
<dbReference type="Pfam" id="PF06974">
    <property type="entry name" value="WS_DGAT_C"/>
    <property type="match status" value="1"/>
</dbReference>
<feature type="domain" description="O-acyltransferase WSD1-like N-terminal" evidence="12">
    <location>
        <begin position="4"/>
        <end position="292"/>
    </location>
</feature>
<keyword evidence="9 11" id="KW-0012">Acyltransferase</keyword>
<dbReference type="Gene3D" id="3.30.559.30">
    <property type="entry name" value="Nonribosomal peptide synthetase, condensation domain"/>
    <property type="match status" value="1"/>
</dbReference>
<keyword evidence="8 11" id="KW-0443">Lipid metabolism</keyword>
<dbReference type="AlphaFoldDB" id="A0A7W9IKV5"/>
<dbReference type="Proteomes" id="UP000540685">
    <property type="component" value="Unassembled WGS sequence"/>
</dbReference>
<comment type="pathway">
    <text evidence="2">Lipid metabolism.</text>
</comment>
<keyword evidence="6 11" id="KW-0808">Transferase</keyword>
<evidence type="ECO:0000256" key="11">
    <source>
        <dbReference type="RuleBase" id="RU361241"/>
    </source>
</evidence>
<dbReference type="SUPFAM" id="SSF52777">
    <property type="entry name" value="CoA-dependent acyltransferases"/>
    <property type="match status" value="2"/>
</dbReference>
<dbReference type="InterPro" id="IPR045034">
    <property type="entry name" value="O-acyltransferase_WSD1-like"/>
</dbReference>